<dbReference type="Gene3D" id="3.40.630.30">
    <property type="match status" value="1"/>
</dbReference>
<dbReference type="AlphaFoldDB" id="A0A2P6QWM1"/>
<keyword evidence="3" id="KW-1185">Reference proteome</keyword>
<dbReference type="PANTHER" id="PTHR46067">
    <property type="entry name" value="ACYL-COA N-ACYLTRANSFERASES (NAT) SUPERFAMILY PROTEIN"/>
    <property type="match status" value="1"/>
</dbReference>
<evidence type="ECO:0000313" key="2">
    <source>
        <dbReference type="EMBL" id="PRQ38592.1"/>
    </source>
</evidence>
<dbReference type="InterPro" id="IPR016181">
    <property type="entry name" value="Acyl_CoA_acyltransferase"/>
</dbReference>
<evidence type="ECO:0000313" key="3">
    <source>
        <dbReference type="Proteomes" id="UP000238479"/>
    </source>
</evidence>
<dbReference type="GO" id="GO:0016747">
    <property type="term" value="F:acyltransferase activity, transferring groups other than amino-acyl groups"/>
    <property type="evidence" value="ECO:0007669"/>
    <property type="project" value="InterPro"/>
</dbReference>
<dbReference type="InterPro" id="IPR000182">
    <property type="entry name" value="GNAT_dom"/>
</dbReference>
<name>A0A2P6QWM1_ROSCH</name>
<reference evidence="2 3" key="1">
    <citation type="journal article" date="2018" name="Nat. Genet.">
        <title>The Rosa genome provides new insights in the design of modern roses.</title>
        <authorList>
            <person name="Bendahmane M."/>
        </authorList>
    </citation>
    <scope>NUCLEOTIDE SEQUENCE [LARGE SCALE GENOMIC DNA]</scope>
    <source>
        <strain evidence="3">cv. Old Blush</strain>
    </source>
</reference>
<dbReference type="EMBL" id="PDCK01000042">
    <property type="protein sequence ID" value="PRQ38592.1"/>
    <property type="molecule type" value="Genomic_DNA"/>
</dbReference>
<dbReference type="SUPFAM" id="SSF55729">
    <property type="entry name" value="Acyl-CoA N-acyltransferases (Nat)"/>
    <property type="match status" value="1"/>
</dbReference>
<dbReference type="Pfam" id="PF13302">
    <property type="entry name" value="Acetyltransf_3"/>
    <property type="match status" value="1"/>
</dbReference>
<proteinExistence type="predicted"/>
<dbReference type="PROSITE" id="PS51186">
    <property type="entry name" value="GNAT"/>
    <property type="match status" value="1"/>
</dbReference>
<dbReference type="Gramene" id="PRQ38592">
    <property type="protein sequence ID" value="PRQ38592"/>
    <property type="gene ID" value="RchiOBHm_Chr4g0415701"/>
</dbReference>
<organism evidence="2 3">
    <name type="scientific">Rosa chinensis</name>
    <name type="common">China rose</name>
    <dbReference type="NCBI Taxonomy" id="74649"/>
    <lineage>
        <taxon>Eukaryota</taxon>
        <taxon>Viridiplantae</taxon>
        <taxon>Streptophyta</taxon>
        <taxon>Embryophyta</taxon>
        <taxon>Tracheophyta</taxon>
        <taxon>Spermatophyta</taxon>
        <taxon>Magnoliopsida</taxon>
        <taxon>eudicotyledons</taxon>
        <taxon>Gunneridae</taxon>
        <taxon>Pentapetalae</taxon>
        <taxon>rosids</taxon>
        <taxon>fabids</taxon>
        <taxon>Rosales</taxon>
        <taxon>Rosaceae</taxon>
        <taxon>Rosoideae</taxon>
        <taxon>Rosoideae incertae sedis</taxon>
        <taxon>Rosa</taxon>
    </lineage>
</organism>
<comment type="caution">
    <text evidence="2">The sequence shown here is derived from an EMBL/GenBank/DDBJ whole genome shotgun (WGS) entry which is preliminary data.</text>
</comment>
<dbReference type="OrthoDB" id="630895at2759"/>
<dbReference type="PANTHER" id="PTHR46067:SF11">
    <property type="entry name" value="N-ACETYLTRANSFERASE DOMAIN-CONTAINING PROTEIN"/>
    <property type="match status" value="1"/>
</dbReference>
<feature type="domain" description="N-acetyltransferase" evidence="1">
    <location>
        <begin position="11"/>
        <end position="171"/>
    </location>
</feature>
<protein>
    <submittedName>
        <fullName evidence="2">Putative transcription regulator GNAT family</fullName>
    </submittedName>
</protein>
<dbReference type="OMA" id="VIRSIHF"/>
<accession>A0A2P6QWM1</accession>
<sequence>MDNTDNNSLAITLRPYRLSDAEDFLMYAGDERVTQFTRWNTFTSKEQALTYIKDFCIAHSYCKSICINDRSIRFVFIKPHVDNEKCRAEVGYALAAEYWGQGIATRAVKMAIIDVFKEFTDLVRLQAMVLVENKGSQRALEKLGFHKEGLLRKYTIHKGTASDIFMYSLLSTDPMP</sequence>
<evidence type="ECO:0000259" key="1">
    <source>
        <dbReference type="PROSITE" id="PS51186"/>
    </source>
</evidence>
<gene>
    <name evidence="2" type="ORF">RchiOBHm_Chr4g0415701</name>
</gene>
<dbReference type="Proteomes" id="UP000238479">
    <property type="component" value="Chromosome 4"/>
</dbReference>